<reference evidence="3" key="1">
    <citation type="submission" date="2017-09" db="EMBL/GenBank/DDBJ databases">
        <title>Depth-based differentiation of microbial function through sediment-hosted aquifers and enrichment of novel symbionts in the deep terrestrial subsurface.</title>
        <authorList>
            <person name="Probst A.J."/>
            <person name="Ladd B."/>
            <person name="Jarett J.K."/>
            <person name="Geller-Mcgrath D.E."/>
            <person name="Sieber C.M.K."/>
            <person name="Emerson J.B."/>
            <person name="Anantharaman K."/>
            <person name="Thomas B.C."/>
            <person name="Malmstrom R."/>
            <person name="Stieglmeier M."/>
            <person name="Klingl A."/>
            <person name="Woyke T."/>
            <person name="Ryan C.M."/>
            <person name="Banfield J.F."/>
        </authorList>
    </citation>
    <scope>NUCLEOTIDE SEQUENCE [LARGE SCALE GENOMIC DNA]</scope>
</reference>
<accession>A0A2J0JID1</accession>
<dbReference type="InterPro" id="IPR002711">
    <property type="entry name" value="HNH"/>
</dbReference>
<proteinExistence type="predicted"/>
<dbReference type="SMART" id="SM00507">
    <property type="entry name" value="HNHc"/>
    <property type="match status" value="1"/>
</dbReference>
<dbReference type="CDD" id="cd00085">
    <property type="entry name" value="HNHc"/>
    <property type="match status" value="1"/>
</dbReference>
<comment type="caution">
    <text evidence="2">The sequence shown here is derived from an EMBL/GenBank/DDBJ whole genome shotgun (WGS) entry which is preliminary data.</text>
</comment>
<evidence type="ECO:0000259" key="1">
    <source>
        <dbReference type="SMART" id="SM00507"/>
    </source>
</evidence>
<dbReference type="Pfam" id="PF01844">
    <property type="entry name" value="HNH"/>
    <property type="match status" value="1"/>
</dbReference>
<dbReference type="AlphaFoldDB" id="A0A2J0JID1"/>
<sequence>MKIRLLKERGKKCEKCDYNKYEILQVHHKDRNKNHNNLENLELICPNCHYEEHFLKNS</sequence>
<evidence type="ECO:0000313" key="2">
    <source>
        <dbReference type="EMBL" id="PIR69047.1"/>
    </source>
</evidence>
<dbReference type="EMBL" id="PFCP01000020">
    <property type="protein sequence ID" value="PIR69047.1"/>
    <property type="molecule type" value="Genomic_DNA"/>
</dbReference>
<protein>
    <recommendedName>
        <fullName evidence="1">HNH nuclease domain-containing protein</fullName>
    </recommendedName>
</protein>
<name>A0A2J0JID1_9BACT</name>
<evidence type="ECO:0000313" key="3">
    <source>
        <dbReference type="Proteomes" id="UP000228613"/>
    </source>
</evidence>
<feature type="domain" description="HNH nuclease" evidence="1">
    <location>
        <begin position="1"/>
        <end position="50"/>
    </location>
</feature>
<dbReference type="GO" id="GO:0003676">
    <property type="term" value="F:nucleic acid binding"/>
    <property type="evidence" value="ECO:0007669"/>
    <property type="project" value="InterPro"/>
</dbReference>
<dbReference type="InterPro" id="IPR003615">
    <property type="entry name" value="HNH_nuc"/>
</dbReference>
<organism evidence="2 3">
    <name type="scientific">Candidatus Nomurabacteria bacterium CG10_big_fil_rev_8_21_14_0_10_03_31_7</name>
    <dbReference type="NCBI Taxonomy" id="1974730"/>
    <lineage>
        <taxon>Bacteria</taxon>
        <taxon>Candidatus Nomuraibacteriota</taxon>
    </lineage>
</organism>
<dbReference type="GO" id="GO:0004519">
    <property type="term" value="F:endonuclease activity"/>
    <property type="evidence" value="ECO:0007669"/>
    <property type="project" value="InterPro"/>
</dbReference>
<dbReference type="Proteomes" id="UP000228613">
    <property type="component" value="Unassembled WGS sequence"/>
</dbReference>
<dbReference type="GO" id="GO:0008270">
    <property type="term" value="F:zinc ion binding"/>
    <property type="evidence" value="ECO:0007669"/>
    <property type="project" value="InterPro"/>
</dbReference>
<gene>
    <name evidence="2" type="ORF">COU48_00680</name>
</gene>